<keyword evidence="5" id="KW-0443">Lipid metabolism</keyword>
<dbReference type="GO" id="GO:0003882">
    <property type="term" value="F:CDP-diacylglycerol-serine O-phosphatidyltransferase activity"/>
    <property type="evidence" value="ECO:0007669"/>
    <property type="project" value="UniProtKB-EC"/>
</dbReference>
<dbReference type="EMBL" id="CP001085">
    <property type="protein sequence ID" value="ADD79416.1"/>
    <property type="molecule type" value="Genomic_DNA"/>
</dbReference>
<evidence type="ECO:0000313" key="10">
    <source>
        <dbReference type="Proteomes" id="UP000001700"/>
    </source>
</evidence>
<feature type="domain" description="PLD phosphodiesterase" evidence="8">
    <location>
        <begin position="352"/>
        <end position="379"/>
    </location>
</feature>
<keyword evidence="10" id="KW-1185">Reference proteome</keyword>
<protein>
    <submittedName>
        <fullName evidence="9">CDP-diacylglycerol--serine O-phosphatidyltransferase</fullName>
        <ecNumber evidence="9">2.7.8.8</ecNumber>
    </submittedName>
</protein>
<dbReference type="CDD" id="cd09136">
    <property type="entry name" value="PLDc_PSS_G_neg_2"/>
    <property type="match status" value="1"/>
</dbReference>
<dbReference type="InterPro" id="IPR016270">
    <property type="entry name" value="PGS1"/>
</dbReference>
<dbReference type="eggNOG" id="COG1502">
    <property type="taxonomic scope" value="Bacteria"/>
</dbReference>
<dbReference type="SUPFAM" id="SSF56024">
    <property type="entry name" value="Phospholipase D/nuclease"/>
    <property type="match status" value="2"/>
</dbReference>
<keyword evidence="2" id="KW-0444">Lipid biosynthesis</keyword>
<dbReference type="KEGG" id="rip:RIEPE_0403"/>
<dbReference type="Pfam" id="PF13091">
    <property type="entry name" value="PLDc_2"/>
    <property type="match status" value="2"/>
</dbReference>
<gene>
    <name evidence="9" type="ordered locus">RIEPE_0403</name>
</gene>
<evidence type="ECO:0000256" key="2">
    <source>
        <dbReference type="ARBA" id="ARBA00022516"/>
    </source>
</evidence>
<dbReference type="STRING" id="515618.RIEPE_0403"/>
<keyword evidence="6" id="KW-0594">Phospholipid biosynthesis</keyword>
<dbReference type="PANTHER" id="PTHR12586">
    <property type="entry name" value="CDP-DIACYLGLYCEROL--SERINE O-PHOSPHATIDYLTRANSFERASE"/>
    <property type="match status" value="1"/>
</dbReference>
<dbReference type="Proteomes" id="UP000001700">
    <property type="component" value="Chromosome"/>
</dbReference>
<keyword evidence="3 9" id="KW-0808">Transferase</keyword>
<keyword evidence="4" id="KW-0677">Repeat</keyword>
<evidence type="ECO:0000259" key="8">
    <source>
        <dbReference type="SMART" id="SM00155"/>
    </source>
</evidence>
<proteinExistence type="inferred from homology"/>
<dbReference type="PANTHER" id="PTHR12586:SF1">
    <property type="entry name" value="CDP-DIACYLGLYCEROL--GLYCEROL-3-PHOSPHATE 3-PHOSPHATIDYLTRANSFERASE, MITOCHONDRIAL"/>
    <property type="match status" value="1"/>
</dbReference>
<evidence type="ECO:0000256" key="1">
    <source>
        <dbReference type="ARBA" id="ARBA00010682"/>
    </source>
</evidence>
<keyword evidence="7" id="KW-1208">Phospholipid metabolism</keyword>
<dbReference type="InterPro" id="IPR001736">
    <property type="entry name" value="PLipase_D/transphosphatidylase"/>
</dbReference>
<dbReference type="NCBIfam" id="NF006946">
    <property type="entry name" value="PRK09428.1"/>
    <property type="match status" value="1"/>
</dbReference>
<name>D4G8J1_RIEPU</name>
<dbReference type="SMART" id="SM00155">
    <property type="entry name" value="PLDc"/>
    <property type="match status" value="2"/>
</dbReference>
<dbReference type="InterPro" id="IPR025202">
    <property type="entry name" value="PLD-like_dom"/>
</dbReference>
<dbReference type="AlphaFoldDB" id="D4G8J1"/>
<dbReference type="GO" id="GO:0008444">
    <property type="term" value="F:CDP-diacylglycerol-glycerol-3-phosphate 3-phosphatidyltransferase activity"/>
    <property type="evidence" value="ECO:0007669"/>
    <property type="project" value="InterPro"/>
</dbReference>
<evidence type="ECO:0000256" key="4">
    <source>
        <dbReference type="ARBA" id="ARBA00022737"/>
    </source>
</evidence>
<evidence type="ECO:0000256" key="6">
    <source>
        <dbReference type="ARBA" id="ARBA00023209"/>
    </source>
</evidence>
<evidence type="ECO:0000256" key="3">
    <source>
        <dbReference type="ARBA" id="ARBA00022679"/>
    </source>
</evidence>
<organism evidence="9 10">
    <name type="scientific">Riesia pediculicola (strain USDA)</name>
    <dbReference type="NCBI Taxonomy" id="515618"/>
    <lineage>
        <taxon>Bacteria</taxon>
        <taxon>Pseudomonadati</taxon>
        <taxon>Pseudomonadota</taxon>
        <taxon>Gammaproteobacteria</taxon>
        <taxon>Enterobacterales</taxon>
        <taxon>Enterobacteriaceae</taxon>
        <taxon>Candidatus Riesia</taxon>
    </lineage>
</organism>
<dbReference type="Gene3D" id="3.30.870.10">
    <property type="entry name" value="Endonuclease Chain A"/>
    <property type="match status" value="2"/>
</dbReference>
<evidence type="ECO:0000256" key="5">
    <source>
        <dbReference type="ARBA" id="ARBA00023098"/>
    </source>
</evidence>
<dbReference type="PIRSF" id="PIRSF000850">
    <property type="entry name" value="Phospholipase_D_PSS"/>
    <property type="match status" value="1"/>
</dbReference>
<evidence type="ECO:0000256" key="7">
    <source>
        <dbReference type="ARBA" id="ARBA00023264"/>
    </source>
</evidence>
<reference evidence="9" key="1">
    <citation type="submission" date="2008-05" db="EMBL/GenBank/DDBJ databases">
        <title>Genome sequence of Riesia pediculicola USDA.</title>
        <authorList>
            <person name="Kirkness E.F."/>
        </authorList>
    </citation>
    <scope>NUCLEOTIDE SEQUENCE [LARGE SCALE GENOMIC DNA]</scope>
    <source>
        <strain evidence="9">USDA</strain>
    </source>
</reference>
<feature type="domain" description="PLD phosphodiesterase" evidence="8">
    <location>
        <begin position="133"/>
        <end position="159"/>
    </location>
</feature>
<accession>D4G8J1</accession>
<sequence>MYSIQRLEHQKFLINLKKLPQIPSKIITLHQAKNFRKIVLEKISNAEECIYIPVLYFEKDDSGKEIIEALIFSKKRKPNLDIKIMVDWNRAKRNRIGNKYEDMTNLDWYRLISIRLSNHKINVFGIPISITEIFGTFHLKGIIIDDSVIYSGASISNIYFHRKRKHRYDRYHVFYNPDLAQTMKNFLDQEILRFPAVQRYDLLLKNIKIKKRHVNRLRKNLKRCHYQFQKTASDEELSVCPIIGMGKNSSLNRVILSLIGSTDKYMTICTPYFNFPIDIIKMIQKLLVVGKKVEIIIGDKTANDFYINPKENSVGWINILPYLYEINLRNFVKILQRFIDNQQLNVRCWKYSNHSFHLKGIWIDSTWQLITGNNFNRRSWYFDLENAILVHDPTKKRSNQMRKEMNCIQMHTVPIVHYEQIESVYHYPRKIQRRIYRIKNTGIDHLVKMIM</sequence>
<dbReference type="GO" id="GO:0005829">
    <property type="term" value="C:cytosol"/>
    <property type="evidence" value="ECO:0007669"/>
    <property type="project" value="TreeGrafter"/>
</dbReference>
<dbReference type="GO" id="GO:0032049">
    <property type="term" value="P:cardiolipin biosynthetic process"/>
    <property type="evidence" value="ECO:0007669"/>
    <property type="project" value="InterPro"/>
</dbReference>
<dbReference type="CDD" id="cd09134">
    <property type="entry name" value="PLDc_PSS_G_neg_1"/>
    <property type="match status" value="1"/>
</dbReference>
<dbReference type="HOGENOM" id="CLU_051350_1_0_6"/>
<comment type="similarity">
    <text evidence="1">Belongs to the CDP-alcohol phosphatidyltransferase class-II family.</text>
</comment>
<evidence type="ECO:0000313" key="9">
    <source>
        <dbReference type="EMBL" id="ADD79416.1"/>
    </source>
</evidence>
<dbReference type="EC" id="2.7.8.8" evidence="9"/>